<dbReference type="RefSeq" id="WP_277732277.1">
    <property type="nucleotide sequence ID" value="NZ_CP120733.1"/>
</dbReference>
<sequence>MTKKIFYLIDEDVVPDVYRKVIEVKKILSSGKVNQVTEAVKIVGISRGAFYKYKDYVFLSSNDQLGNIVTFSMFLDHTKGVLSATLNRLADFGCNVITINQNIPINDVASLTLTVDTKEMTISIEDVIEKVKELNGVCSLQILARE</sequence>
<gene>
    <name evidence="3" type="ORF">P4S50_18440</name>
</gene>
<name>A0ABY8EFN8_9FIRM</name>
<dbReference type="EMBL" id="CP120733">
    <property type="protein sequence ID" value="WFD10302.1"/>
    <property type="molecule type" value="Genomic_DNA"/>
</dbReference>
<proteinExistence type="inferred from homology"/>
<evidence type="ECO:0000313" key="3">
    <source>
        <dbReference type="EMBL" id="WFD10302.1"/>
    </source>
</evidence>
<reference evidence="3 4" key="1">
    <citation type="submission" date="2023-03" db="EMBL/GenBank/DDBJ databases">
        <title>Complete genome sequence of Tepidibacter sp. SWIR-1, isolated from a deep-sea hydrothermal vent.</title>
        <authorList>
            <person name="Li X."/>
        </authorList>
    </citation>
    <scope>NUCLEOTIDE SEQUENCE [LARGE SCALE GENOMIC DNA]</scope>
    <source>
        <strain evidence="3 4">SWIR-1</strain>
    </source>
</reference>
<dbReference type="HAMAP" id="MF_00707">
    <property type="entry name" value="UPF0735"/>
    <property type="match status" value="1"/>
</dbReference>
<dbReference type="SUPFAM" id="SSF55021">
    <property type="entry name" value="ACT-like"/>
    <property type="match status" value="1"/>
</dbReference>
<protein>
    <recommendedName>
        <fullName evidence="1">UPF0735 ACT domain-containing protein P4S50_18440</fullName>
    </recommendedName>
</protein>
<keyword evidence="4" id="KW-1185">Reference proteome</keyword>
<dbReference type="InterPro" id="IPR002912">
    <property type="entry name" value="ACT_dom"/>
</dbReference>
<evidence type="ECO:0000313" key="4">
    <source>
        <dbReference type="Proteomes" id="UP001222800"/>
    </source>
</evidence>
<comment type="similarity">
    <text evidence="1">Belongs to the UPF0735 family.</text>
</comment>
<dbReference type="Proteomes" id="UP001222800">
    <property type="component" value="Chromosome"/>
</dbReference>
<organism evidence="3 4">
    <name type="scientific">Tepidibacter hydrothermalis</name>
    <dbReference type="NCBI Taxonomy" id="3036126"/>
    <lineage>
        <taxon>Bacteria</taxon>
        <taxon>Bacillati</taxon>
        <taxon>Bacillota</taxon>
        <taxon>Clostridia</taxon>
        <taxon>Peptostreptococcales</taxon>
        <taxon>Peptostreptococcaceae</taxon>
        <taxon>Tepidibacter</taxon>
    </lineage>
</organism>
<dbReference type="PIRSF" id="PIRSF025624">
    <property type="entry name" value="ACT_PheB"/>
    <property type="match status" value="1"/>
</dbReference>
<dbReference type="InterPro" id="IPR008310">
    <property type="entry name" value="UPF0735_ACT_dom-cont"/>
</dbReference>
<dbReference type="PROSITE" id="PS51671">
    <property type="entry name" value="ACT"/>
    <property type="match status" value="1"/>
</dbReference>
<evidence type="ECO:0000259" key="2">
    <source>
        <dbReference type="PROSITE" id="PS51671"/>
    </source>
</evidence>
<accession>A0ABY8EFN8</accession>
<evidence type="ECO:0000256" key="1">
    <source>
        <dbReference type="HAMAP-Rule" id="MF_00707"/>
    </source>
</evidence>
<dbReference type="NCBIfam" id="NF003361">
    <property type="entry name" value="PRK04435.1"/>
    <property type="match status" value="1"/>
</dbReference>
<feature type="domain" description="ACT" evidence="2">
    <location>
        <begin position="70"/>
        <end position="145"/>
    </location>
</feature>
<dbReference type="InterPro" id="IPR045865">
    <property type="entry name" value="ACT-like_dom_sf"/>
</dbReference>